<feature type="domain" description="Acyl-CoA dehydrogenase/oxidase N-terminal" evidence="2">
    <location>
        <begin position="2"/>
        <end position="29"/>
    </location>
</feature>
<evidence type="ECO:0000259" key="2">
    <source>
        <dbReference type="Pfam" id="PF02771"/>
    </source>
</evidence>
<dbReference type="EMBL" id="GBXM01037691">
    <property type="protein sequence ID" value="JAH70886.1"/>
    <property type="molecule type" value="Transcribed_RNA"/>
</dbReference>
<feature type="region of interest" description="Disordered" evidence="1">
    <location>
        <begin position="27"/>
        <end position="48"/>
    </location>
</feature>
<evidence type="ECO:0000256" key="1">
    <source>
        <dbReference type="SAM" id="MobiDB-lite"/>
    </source>
</evidence>
<dbReference type="InterPro" id="IPR009100">
    <property type="entry name" value="AcylCoA_DH/oxidase_NM_dom_sf"/>
</dbReference>
<dbReference type="InterPro" id="IPR013786">
    <property type="entry name" value="AcylCoA_DH/ox_N"/>
</dbReference>
<dbReference type="InterPro" id="IPR037069">
    <property type="entry name" value="AcylCoA_DH/ox_N_sf"/>
</dbReference>
<protein>
    <recommendedName>
        <fullName evidence="2">Acyl-CoA dehydrogenase/oxidase N-terminal domain-containing protein</fullName>
    </recommendedName>
</protein>
<accession>A0A0E9UYS0</accession>
<reference evidence="3" key="1">
    <citation type="submission" date="2014-11" db="EMBL/GenBank/DDBJ databases">
        <authorList>
            <person name="Amaro Gonzalez C."/>
        </authorList>
    </citation>
    <scope>NUCLEOTIDE SEQUENCE</scope>
</reference>
<evidence type="ECO:0000313" key="3">
    <source>
        <dbReference type="EMBL" id="JAH70886.1"/>
    </source>
</evidence>
<organism evidence="3">
    <name type="scientific">Anguilla anguilla</name>
    <name type="common">European freshwater eel</name>
    <name type="synonym">Muraena anguilla</name>
    <dbReference type="NCBI Taxonomy" id="7936"/>
    <lineage>
        <taxon>Eukaryota</taxon>
        <taxon>Metazoa</taxon>
        <taxon>Chordata</taxon>
        <taxon>Craniata</taxon>
        <taxon>Vertebrata</taxon>
        <taxon>Euteleostomi</taxon>
        <taxon>Actinopterygii</taxon>
        <taxon>Neopterygii</taxon>
        <taxon>Teleostei</taxon>
        <taxon>Anguilliformes</taxon>
        <taxon>Anguillidae</taxon>
        <taxon>Anguilla</taxon>
    </lineage>
</organism>
<reference evidence="3" key="2">
    <citation type="journal article" date="2015" name="Fish Shellfish Immunol.">
        <title>Early steps in the European eel (Anguilla anguilla)-Vibrio vulnificus interaction in the gills: Role of the RtxA13 toxin.</title>
        <authorList>
            <person name="Callol A."/>
            <person name="Pajuelo D."/>
            <person name="Ebbesson L."/>
            <person name="Teles M."/>
            <person name="MacKenzie S."/>
            <person name="Amaro C."/>
        </authorList>
    </citation>
    <scope>NUCLEOTIDE SEQUENCE</scope>
</reference>
<dbReference type="Pfam" id="PF02771">
    <property type="entry name" value="Acyl-CoA_dh_N"/>
    <property type="match status" value="1"/>
</dbReference>
<dbReference type="SUPFAM" id="SSF56645">
    <property type="entry name" value="Acyl-CoA dehydrogenase NM domain-like"/>
    <property type="match status" value="1"/>
</dbReference>
<name>A0A0E9UYS0_ANGAN</name>
<dbReference type="GO" id="GO:0016627">
    <property type="term" value="F:oxidoreductase activity, acting on the CH-CH group of donors"/>
    <property type="evidence" value="ECO:0007669"/>
    <property type="project" value="InterPro"/>
</dbReference>
<sequence>MRDFWRQLGDLGVLGITAPVELGGSGLGLSGSRDCDGGDDESISCCRT</sequence>
<dbReference type="AlphaFoldDB" id="A0A0E9UYS0"/>
<dbReference type="Gene3D" id="1.10.540.10">
    <property type="entry name" value="Acyl-CoA dehydrogenase/oxidase, N-terminal domain"/>
    <property type="match status" value="1"/>
</dbReference>
<proteinExistence type="predicted"/>
<dbReference type="GO" id="GO:0050660">
    <property type="term" value="F:flavin adenine dinucleotide binding"/>
    <property type="evidence" value="ECO:0007669"/>
    <property type="project" value="InterPro"/>
</dbReference>